<reference evidence="4" key="1">
    <citation type="journal article" date="2019" name="Int. J. Syst. Evol. Microbiol.">
        <title>The Global Catalogue of Microorganisms (GCM) 10K type strain sequencing project: providing services to taxonomists for standard genome sequencing and annotation.</title>
        <authorList>
            <consortium name="The Broad Institute Genomics Platform"/>
            <consortium name="The Broad Institute Genome Sequencing Center for Infectious Disease"/>
            <person name="Wu L."/>
            <person name="Ma J."/>
        </authorList>
    </citation>
    <scope>NUCLEOTIDE SEQUENCE [LARGE SCALE GENOMIC DNA]</scope>
    <source>
        <strain evidence="4">CCM 8934</strain>
    </source>
</reference>
<dbReference type="EMBL" id="JBHSSB010000004">
    <property type="protein sequence ID" value="MFC6293843.1"/>
    <property type="molecule type" value="Genomic_DNA"/>
</dbReference>
<keyword evidence="2" id="KW-0812">Transmembrane</keyword>
<organism evidence="3 4">
    <name type="scientific">Lactiplantibacillus daoliensis</name>
    <dbReference type="NCBI Taxonomy" id="2559916"/>
    <lineage>
        <taxon>Bacteria</taxon>
        <taxon>Bacillati</taxon>
        <taxon>Bacillota</taxon>
        <taxon>Bacilli</taxon>
        <taxon>Lactobacillales</taxon>
        <taxon>Lactobacillaceae</taxon>
        <taxon>Lactiplantibacillus</taxon>
    </lineage>
</organism>
<evidence type="ECO:0000313" key="4">
    <source>
        <dbReference type="Proteomes" id="UP001596227"/>
    </source>
</evidence>
<protein>
    <submittedName>
        <fullName evidence="3">Cell surface protein</fullName>
    </submittedName>
</protein>
<feature type="region of interest" description="Disordered" evidence="1">
    <location>
        <begin position="39"/>
        <end position="80"/>
    </location>
</feature>
<feature type="transmembrane region" description="Helical" evidence="2">
    <location>
        <begin position="93"/>
        <end position="117"/>
    </location>
</feature>
<accession>A0ABW1UF93</accession>
<sequence length="124" mass="13777">MKYWRVIVIGISALLLWGWLLTPIASAVSTADSPAAIQFEGKTESSSNQHGGDNQFHVTEASKASSSMPTKSDVKQPERQATWGWLPQTNEQWWLSAFIGGIGLLMILISCQLITYLKKRSLLR</sequence>
<dbReference type="Proteomes" id="UP001596227">
    <property type="component" value="Unassembled WGS sequence"/>
</dbReference>
<comment type="caution">
    <text evidence="3">The sequence shown here is derived from an EMBL/GenBank/DDBJ whole genome shotgun (WGS) entry which is preliminary data.</text>
</comment>
<keyword evidence="2" id="KW-0472">Membrane</keyword>
<evidence type="ECO:0000313" key="3">
    <source>
        <dbReference type="EMBL" id="MFC6293843.1"/>
    </source>
</evidence>
<proteinExistence type="predicted"/>
<evidence type="ECO:0000256" key="1">
    <source>
        <dbReference type="SAM" id="MobiDB-lite"/>
    </source>
</evidence>
<dbReference type="RefSeq" id="WP_223876922.1">
    <property type="nucleotide sequence ID" value="NZ_BJDH01000005.1"/>
</dbReference>
<gene>
    <name evidence="3" type="ORF">ACFQH1_01140</name>
</gene>
<keyword evidence="4" id="KW-1185">Reference proteome</keyword>
<evidence type="ECO:0000256" key="2">
    <source>
        <dbReference type="SAM" id="Phobius"/>
    </source>
</evidence>
<keyword evidence="2" id="KW-1133">Transmembrane helix</keyword>
<name>A0ABW1UF93_9LACO</name>